<feature type="domain" description="ABC transporter" evidence="10">
    <location>
        <begin position="673"/>
        <end position="912"/>
    </location>
</feature>
<keyword evidence="4 9" id="KW-0812">Transmembrane</keyword>
<protein>
    <submittedName>
        <fullName evidence="11">Putative ABC transporter, ATP-binding/permease protein</fullName>
    </submittedName>
</protein>
<comment type="subcellular location">
    <subcellularLocation>
        <location evidence="1">Cell membrane</location>
        <topology evidence="1">Multi-pass membrane protein</topology>
    </subcellularLocation>
</comment>
<dbReference type="InterPro" id="IPR051120">
    <property type="entry name" value="ABC_AA/LPS_Transport"/>
</dbReference>
<feature type="transmembrane region" description="Helical" evidence="9">
    <location>
        <begin position="204"/>
        <end position="224"/>
    </location>
</feature>
<feature type="transmembrane region" description="Helical" evidence="9">
    <location>
        <begin position="480"/>
        <end position="500"/>
    </location>
</feature>
<evidence type="ECO:0000313" key="12">
    <source>
        <dbReference type="Proteomes" id="UP000019150"/>
    </source>
</evidence>
<evidence type="ECO:0000256" key="7">
    <source>
        <dbReference type="ARBA" id="ARBA00022989"/>
    </source>
</evidence>
<keyword evidence="2" id="KW-0813">Transport</keyword>
<feature type="transmembrane region" description="Helical" evidence="9">
    <location>
        <begin position="561"/>
        <end position="586"/>
    </location>
</feature>
<dbReference type="PATRIC" id="fig|1415166.3.peg.5217"/>
<dbReference type="Pfam" id="PF12399">
    <property type="entry name" value="BCA_ABC_TP_C"/>
    <property type="match status" value="1"/>
</dbReference>
<dbReference type="InterPro" id="IPR027417">
    <property type="entry name" value="P-loop_NTPase"/>
</dbReference>
<dbReference type="InterPro" id="IPR001851">
    <property type="entry name" value="ABC_transp_permease"/>
</dbReference>
<evidence type="ECO:0000256" key="2">
    <source>
        <dbReference type="ARBA" id="ARBA00022448"/>
    </source>
</evidence>
<dbReference type="STRING" id="1415166.NONO_c50590"/>
<gene>
    <name evidence="11" type="ORF">NONO_c50590</name>
</gene>
<dbReference type="SMART" id="SM00382">
    <property type="entry name" value="AAA"/>
    <property type="match status" value="1"/>
</dbReference>
<feature type="transmembrane region" description="Helical" evidence="9">
    <location>
        <begin position="244"/>
        <end position="266"/>
    </location>
</feature>
<dbReference type="HOGENOM" id="CLU_006313_4_0_11"/>
<dbReference type="CDD" id="cd06581">
    <property type="entry name" value="TM_PBP1_LivM_like"/>
    <property type="match status" value="1"/>
</dbReference>
<dbReference type="Pfam" id="PF00005">
    <property type="entry name" value="ABC_tran"/>
    <property type="match status" value="1"/>
</dbReference>
<dbReference type="KEGG" id="nno:NONO_c50590"/>
<dbReference type="OrthoDB" id="3396710at2"/>
<dbReference type="GO" id="GO:0005886">
    <property type="term" value="C:plasma membrane"/>
    <property type="evidence" value="ECO:0007669"/>
    <property type="project" value="UniProtKB-SubCell"/>
</dbReference>
<dbReference type="InterPro" id="IPR043428">
    <property type="entry name" value="LivM-like"/>
</dbReference>
<evidence type="ECO:0000256" key="8">
    <source>
        <dbReference type="ARBA" id="ARBA00023136"/>
    </source>
</evidence>
<evidence type="ECO:0000256" key="3">
    <source>
        <dbReference type="ARBA" id="ARBA00022475"/>
    </source>
</evidence>
<evidence type="ECO:0000256" key="1">
    <source>
        <dbReference type="ARBA" id="ARBA00004651"/>
    </source>
</evidence>
<evidence type="ECO:0000256" key="9">
    <source>
        <dbReference type="SAM" id="Phobius"/>
    </source>
</evidence>
<keyword evidence="5" id="KW-0547">Nucleotide-binding</keyword>
<feature type="transmembrane region" description="Helical" evidence="9">
    <location>
        <begin position="287"/>
        <end position="306"/>
    </location>
</feature>
<name>W5TLL1_9NOCA</name>
<feature type="transmembrane region" description="Helical" evidence="9">
    <location>
        <begin position="530"/>
        <end position="549"/>
    </location>
</feature>
<dbReference type="SUPFAM" id="SSF52540">
    <property type="entry name" value="P-loop containing nucleoside triphosphate hydrolases"/>
    <property type="match status" value="1"/>
</dbReference>
<feature type="transmembrane region" description="Helical" evidence="9">
    <location>
        <begin position="31"/>
        <end position="49"/>
    </location>
</feature>
<dbReference type="eggNOG" id="COG0559">
    <property type="taxonomic scope" value="Bacteria"/>
</dbReference>
<feature type="transmembrane region" description="Helical" evidence="9">
    <location>
        <begin position="112"/>
        <end position="131"/>
    </location>
</feature>
<dbReference type="GO" id="GO:0016887">
    <property type="term" value="F:ATP hydrolysis activity"/>
    <property type="evidence" value="ECO:0007669"/>
    <property type="project" value="InterPro"/>
</dbReference>
<dbReference type="GO" id="GO:0005524">
    <property type="term" value="F:ATP binding"/>
    <property type="evidence" value="ECO:0007669"/>
    <property type="project" value="UniProtKB-KW"/>
</dbReference>
<feature type="transmembrane region" description="Helical" evidence="9">
    <location>
        <begin position="157"/>
        <end position="183"/>
    </location>
</feature>
<evidence type="ECO:0000313" key="11">
    <source>
        <dbReference type="EMBL" id="AHH19843.1"/>
    </source>
</evidence>
<organism evidence="11 12">
    <name type="scientific">Nocardia nova SH22a</name>
    <dbReference type="NCBI Taxonomy" id="1415166"/>
    <lineage>
        <taxon>Bacteria</taxon>
        <taxon>Bacillati</taxon>
        <taxon>Actinomycetota</taxon>
        <taxon>Actinomycetes</taxon>
        <taxon>Mycobacteriales</taxon>
        <taxon>Nocardiaceae</taxon>
        <taxon>Nocardia</taxon>
    </lineage>
</organism>
<keyword evidence="8 9" id="KW-0472">Membrane</keyword>
<dbReference type="eggNOG" id="COG4177">
    <property type="taxonomic scope" value="Bacteria"/>
</dbReference>
<dbReference type="PANTHER" id="PTHR45772:SF4">
    <property type="entry name" value="ABC TRANSPORTER ATP-BINDING PROTEIN"/>
    <property type="match status" value="1"/>
</dbReference>
<dbReference type="RefSeq" id="WP_025351231.1">
    <property type="nucleotide sequence ID" value="NZ_CP006850.1"/>
</dbReference>
<keyword evidence="3" id="KW-1003">Cell membrane</keyword>
<feature type="transmembrane region" description="Helical" evidence="9">
    <location>
        <begin position="593"/>
        <end position="622"/>
    </location>
</feature>
<feature type="transmembrane region" description="Helical" evidence="9">
    <location>
        <begin position="6"/>
        <end position="24"/>
    </location>
</feature>
<feature type="transmembrane region" description="Helical" evidence="9">
    <location>
        <begin position="326"/>
        <end position="345"/>
    </location>
</feature>
<dbReference type="Proteomes" id="UP000019150">
    <property type="component" value="Chromosome"/>
</dbReference>
<feature type="transmembrane region" description="Helical" evidence="9">
    <location>
        <begin position="77"/>
        <end position="100"/>
    </location>
</feature>
<dbReference type="GO" id="GO:0015658">
    <property type="term" value="F:branched-chain amino acid transmembrane transporter activity"/>
    <property type="evidence" value="ECO:0007669"/>
    <property type="project" value="InterPro"/>
</dbReference>
<dbReference type="eggNOG" id="COG0411">
    <property type="taxonomic scope" value="Bacteria"/>
</dbReference>
<proteinExistence type="predicted"/>
<keyword evidence="7 9" id="KW-1133">Transmembrane helix</keyword>
<dbReference type="CDD" id="cd06582">
    <property type="entry name" value="TM_PBP1_LivH_like"/>
    <property type="match status" value="1"/>
</dbReference>
<dbReference type="InterPro" id="IPR032823">
    <property type="entry name" value="BCA_ABC_TP_C"/>
</dbReference>
<feature type="transmembrane region" description="Helical" evidence="9">
    <location>
        <begin position="357"/>
        <end position="378"/>
    </location>
</feature>
<dbReference type="AlphaFoldDB" id="W5TLL1"/>
<feature type="transmembrane region" description="Helical" evidence="9">
    <location>
        <begin position="398"/>
        <end position="420"/>
    </location>
</feature>
<evidence type="ECO:0000256" key="4">
    <source>
        <dbReference type="ARBA" id="ARBA00022692"/>
    </source>
</evidence>
<keyword evidence="12" id="KW-1185">Reference proteome</keyword>
<evidence type="ECO:0000256" key="5">
    <source>
        <dbReference type="ARBA" id="ARBA00022741"/>
    </source>
</evidence>
<accession>W5TLL1</accession>
<evidence type="ECO:0000259" key="10">
    <source>
        <dbReference type="PROSITE" id="PS50893"/>
    </source>
</evidence>
<dbReference type="PROSITE" id="PS50893">
    <property type="entry name" value="ABC_TRANSPORTER_2"/>
    <property type="match status" value="1"/>
</dbReference>
<dbReference type="Gene3D" id="3.40.50.300">
    <property type="entry name" value="P-loop containing nucleotide triphosphate hydrolases"/>
    <property type="match status" value="1"/>
</dbReference>
<dbReference type="EMBL" id="CP006850">
    <property type="protein sequence ID" value="AHH19843.1"/>
    <property type="molecule type" value="Genomic_DNA"/>
</dbReference>
<dbReference type="Pfam" id="PF02653">
    <property type="entry name" value="BPD_transp_2"/>
    <property type="match status" value="2"/>
</dbReference>
<sequence length="929" mass="95760">MSYLTFVVLGFGTGALFAALGVGLTTTYKGAGFINLAHAALAMWGAFTYDELRTSGQLVLPVAGIPDRIGLGGPCPAWAAVVIGIAVSALLGALAHLVIFKPLTNAPLVAKIVASLGLMLLLSTLIAVRFGNESRFPPAILPERTVHWGSVSFAESYLWLFGISVVLTAAVAIVYRTTLFGVATTARLQDESALELAGWSSTRIAVVNISAGVGLTTLVIILVSPTMSLDPQAVPTLIVPGLTAMLVGRLVGVVPAAAGGMALGVIQSGLTYMQTKPWFPTELATGGVTEAAPLIIILLVLIYNGRRLPGRGGIALEPLPRVPPTMRPRTITAILACVALVAPFLGSATRLGLIQSLIYSILALSLVLLVGMVGQISLGQLAVAGISALVLARWFANWPFPLGLLAAAAVGCLGALVVGAPALRVRGAQLAIVTLAAAGAVQDVVLDNLGSSVAGSSFGTIEFGPFDLSSQQGAAVGRLAFVYVVIVVLLCVAVAASMIMSGRTGKRFLSIRSNERAAASLGIDVARTKILALVISGFVAGIGGGLLAYSYGTVSADNFSVLGGISLLVFAYLGGITGIGGAMYAGIAAPGGVLVVIAGLSGVSTTYTMISSVLLIVIAIVYPNGTSDAVRVFLTRVTRKLVEREPAVPVVEIAAALDHSGQSVGSEIARLEMTTTGITVRYGSVVAVDDVSVTVRPGEIVGLIGPNGAGKTSFVDAVTGFAPSTGSVTVGGRDLSDAAAHRRFQAGVARTWQSGELFEDLTVLDNVRVGTNADEKWRLAKDLIGRKASDADARWALDLLELTPMASRLPGELSTGQRKLVGVARGLASRPGILVADEPAAGLDTFESRGLGDTLRTVADRGVGILLIEHDLALVMSICDRVYVLDRGRLIAQGPPAEVGADPEVLRAYIGGEVEAGDPVMAEQVRELR</sequence>
<dbReference type="InterPro" id="IPR003439">
    <property type="entry name" value="ABC_transporter-like_ATP-bd"/>
</dbReference>
<evidence type="ECO:0000256" key="6">
    <source>
        <dbReference type="ARBA" id="ARBA00022840"/>
    </source>
</evidence>
<dbReference type="InterPro" id="IPR003593">
    <property type="entry name" value="AAA+_ATPase"/>
</dbReference>
<dbReference type="PANTHER" id="PTHR45772">
    <property type="entry name" value="CONSERVED COMPONENT OF ABC TRANSPORTER FOR NATURAL AMINO ACIDS-RELATED"/>
    <property type="match status" value="1"/>
</dbReference>
<keyword evidence="6 11" id="KW-0067">ATP-binding</keyword>
<reference evidence="11 12" key="1">
    <citation type="journal article" date="2014" name="Appl. Environ. Microbiol.">
        <title>Insights into the Microbial Degradation of Rubber and Gutta-Percha by Analysis of the Complete Genome of Nocardia nova SH22a.</title>
        <authorList>
            <person name="Luo Q."/>
            <person name="Hiessl S."/>
            <person name="Poehlein A."/>
            <person name="Daniel R."/>
            <person name="Steinbuchel A."/>
        </authorList>
    </citation>
    <scope>NUCLEOTIDE SEQUENCE [LARGE SCALE GENOMIC DNA]</scope>
    <source>
        <strain evidence="11">SH22a</strain>
    </source>
</reference>